<keyword evidence="1" id="KW-0472">Membrane</keyword>
<evidence type="ECO:0000256" key="1">
    <source>
        <dbReference type="SAM" id="Phobius"/>
    </source>
</evidence>
<keyword evidence="1" id="KW-0812">Transmembrane</keyword>
<dbReference type="EMBL" id="FN653139">
    <property type="protein sequence ID" value="CBY12763.1"/>
    <property type="molecule type" value="Genomic_DNA"/>
</dbReference>
<feature type="transmembrane region" description="Helical" evidence="1">
    <location>
        <begin position="51"/>
        <end position="69"/>
    </location>
</feature>
<dbReference type="InParanoid" id="E4XSQ1"/>
<sequence>MGCRLLKGARHLQRTRSSRYRSEKHNKQTLFDEYFEKAILSQRKRNLRKKVFLISSTGGTFGYVHFVNLSHSATREDLFNELSESESFLLKSLFNLFDSYRSPFVYNNPAGIPRADFLGNIHLTLLASVFCFTSFLTFLGRTHRKASIKFWSDLVSNKKKSIVKLYTNRLNGEILFVGAPEKSIVSGCLERGMEINQTRNWLWQFVRDSERYLTPWWKEVSSDVLWSIGCSSLIFLALYQSSKETRADHEPKMIATLTLLLSMEEFRELVSERLTNLQQALKTSNIKSILSRDNVHLITGYLLNDLNCYASQSFLDKLSQTINYRSSMSSKYYLKQEDKTFEDYYKSHIIYKLLGRLDLITWNIHRSSC</sequence>
<feature type="transmembrane region" description="Helical" evidence="1">
    <location>
        <begin position="117"/>
        <end position="139"/>
    </location>
</feature>
<evidence type="ECO:0000313" key="3">
    <source>
        <dbReference type="Proteomes" id="UP000001307"/>
    </source>
</evidence>
<dbReference type="Proteomes" id="UP000001307">
    <property type="component" value="Unassembled WGS sequence"/>
</dbReference>
<reference evidence="2" key="1">
    <citation type="journal article" date="2010" name="Science">
        <title>Plasticity of animal genome architecture unmasked by rapid evolution of a pelagic tunicate.</title>
        <authorList>
            <person name="Denoeud F."/>
            <person name="Henriet S."/>
            <person name="Mungpakdee S."/>
            <person name="Aury J.M."/>
            <person name="Da Silva C."/>
            <person name="Brinkmann H."/>
            <person name="Mikhaleva J."/>
            <person name="Olsen L.C."/>
            <person name="Jubin C."/>
            <person name="Canestro C."/>
            <person name="Bouquet J.M."/>
            <person name="Danks G."/>
            <person name="Poulain J."/>
            <person name="Campsteijn C."/>
            <person name="Adamski M."/>
            <person name="Cross I."/>
            <person name="Yadetie F."/>
            <person name="Muffato M."/>
            <person name="Louis A."/>
            <person name="Butcher S."/>
            <person name="Tsagkogeorga G."/>
            <person name="Konrad A."/>
            <person name="Singh S."/>
            <person name="Jensen M.F."/>
            <person name="Cong E.H."/>
            <person name="Eikeseth-Otteraa H."/>
            <person name="Noel B."/>
            <person name="Anthouard V."/>
            <person name="Porcel B.M."/>
            <person name="Kachouri-Lafond R."/>
            <person name="Nishino A."/>
            <person name="Ugolini M."/>
            <person name="Chourrout P."/>
            <person name="Nishida H."/>
            <person name="Aasland R."/>
            <person name="Huzurbazar S."/>
            <person name="Westhof E."/>
            <person name="Delsuc F."/>
            <person name="Lehrach H."/>
            <person name="Reinhardt R."/>
            <person name="Weissenbach J."/>
            <person name="Roy S.W."/>
            <person name="Artiguenave F."/>
            <person name="Postlethwait J.H."/>
            <person name="Manak J.R."/>
            <person name="Thompson E.M."/>
            <person name="Jaillon O."/>
            <person name="Du Pasquier L."/>
            <person name="Boudinot P."/>
            <person name="Liberles D.A."/>
            <person name="Volff J.N."/>
            <person name="Philippe H."/>
            <person name="Lenhard B."/>
            <person name="Roest Crollius H."/>
            <person name="Wincker P."/>
            <person name="Chourrout D."/>
        </authorList>
    </citation>
    <scope>NUCLEOTIDE SEQUENCE [LARGE SCALE GENOMIC DNA]</scope>
</reference>
<gene>
    <name evidence="2" type="ORF">GSOID_T00002822001</name>
</gene>
<name>E4XSQ1_OIKDI</name>
<proteinExistence type="predicted"/>
<keyword evidence="3" id="KW-1185">Reference proteome</keyword>
<protein>
    <submittedName>
        <fullName evidence="2">Uncharacterized protein</fullName>
    </submittedName>
</protein>
<dbReference type="AlphaFoldDB" id="E4XSQ1"/>
<organism evidence="2">
    <name type="scientific">Oikopleura dioica</name>
    <name type="common">Tunicate</name>
    <dbReference type="NCBI Taxonomy" id="34765"/>
    <lineage>
        <taxon>Eukaryota</taxon>
        <taxon>Metazoa</taxon>
        <taxon>Chordata</taxon>
        <taxon>Tunicata</taxon>
        <taxon>Appendicularia</taxon>
        <taxon>Copelata</taxon>
        <taxon>Oikopleuridae</taxon>
        <taxon>Oikopleura</taxon>
    </lineage>
</organism>
<evidence type="ECO:0000313" key="2">
    <source>
        <dbReference type="EMBL" id="CBY12763.1"/>
    </source>
</evidence>
<accession>E4XSQ1</accession>
<keyword evidence="1" id="KW-1133">Transmembrane helix</keyword>